<accession>A0A368R2B9</accession>
<proteinExistence type="predicted"/>
<dbReference type="EMBL" id="CM003532">
    <property type="protein sequence ID" value="RCV24341.1"/>
    <property type="molecule type" value="Genomic_DNA"/>
</dbReference>
<evidence type="ECO:0000313" key="2">
    <source>
        <dbReference type="EMBL" id="RCV24341.1"/>
    </source>
</evidence>
<dbReference type="AlphaFoldDB" id="A0A368R2B9"/>
<name>A0A368R2B9_SETIT</name>
<sequence length="52" mass="5354">MKARSPSFLAVCLAILAAALIISAVLVEPAQGLRQPRPPPSPQGNEAPGVIH</sequence>
<feature type="region of interest" description="Disordered" evidence="1">
    <location>
        <begin position="32"/>
        <end position="52"/>
    </location>
</feature>
<protein>
    <submittedName>
        <fullName evidence="2">Uncharacterized protein</fullName>
    </submittedName>
</protein>
<evidence type="ECO:0000256" key="1">
    <source>
        <dbReference type="SAM" id="MobiDB-lite"/>
    </source>
</evidence>
<gene>
    <name evidence="2" type="ORF">SETIT_5G077200v2</name>
</gene>
<reference evidence="2" key="2">
    <citation type="submission" date="2015-07" db="EMBL/GenBank/DDBJ databases">
        <authorList>
            <person name="Noorani M."/>
        </authorList>
    </citation>
    <scope>NUCLEOTIDE SEQUENCE</scope>
    <source>
        <strain evidence="2">Yugu1</strain>
    </source>
</reference>
<organism evidence="2">
    <name type="scientific">Setaria italica</name>
    <name type="common">Foxtail millet</name>
    <name type="synonym">Panicum italicum</name>
    <dbReference type="NCBI Taxonomy" id="4555"/>
    <lineage>
        <taxon>Eukaryota</taxon>
        <taxon>Viridiplantae</taxon>
        <taxon>Streptophyta</taxon>
        <taxon>Embryophyta</taxon>
        <taxon>Tracheophyta</taxon>
        <taxon>Spermatophyta</taxon>
        <taxon>Magnoliopsida</taxon>
        <taxon>Liliopsida</taxon>
        <taxon>Poales</taxon>
        <taxon>Poaceae</taxon>
        <taxon>PACMAD clade</taxon>
        <taxon>Panicoideae</taxon>
        <taxon>Panicodae</taxon>
        <taxon>Paniceae</taxon>
        <taxon>Cenchrinae</taxon>
        <taxon>Setaria</taxon>
    </lineage>
</organism>
<reference evidence="2" key="1">
    <citation type="journal article" date="2012" name="Nat. Biotechnol.">
        <title>Reference genome sequence of the model plant Setaria.</title>
        <authorList>
            <person name="Bennetzen J.L."/>
            <person name="Schmutz J."/>
            <person name="Wang H."/>
            <person name="Percifield R."/>
            <person name="Hawkins J."/>
            <person name="Pontaroli A.C."/>
            <person name="Estep M."/>
            <person name="Feng L."/>
            <person name="Vaughn J.N."/>
            <person name="Grimwood J."/>
            <person name="Jenkins J."/>
            <person name="Barry K."/>
            <person name="Lindquist E."/>
            <person name="Hellsten U."/>
            <person name="Deshpande S."/>
            <person name="Wang X."/>
            <person name="Wu X."/>
            <person name="Mitros T."/>
            <person name="Triplett J."/>
            <person name="Yang X."/>
            <person name="Ye C.Y."/>
            <person name="Mauro-Herrera M."/>
            <person name="Wang L."/>
            <person name="Li P."/>
            <person name="Sharma M."/>
            <person name="Sharma R."/>
            <person name="Ronald P.C."/>
            <person name="Panaud O."/>
            <person name="Kellogg E.A."/>
            <person name="Brutnell T.P."/>
            <person name="Doust A.N."/>
            <person name="Tuskan G.A."/>
            <person name="Rokhsar D."/>
            <person name="Devos K.M."/>
        </authorList>
    </citation>
    <scope>NUCLEOTIDE SEQUENCE [LARGE SCALE GENOMIC DNA]</scope>
    <source>
        <strain evidence="2">Yugu1</strain>
    </source>
</reference>